<sequence>MDTYTLESMLNYRYFATSAVQNANQVMAMNLLVLSIDWSTNWRKEHTITPGPTIMAISELPRGYAQSEAVAQILNPLIEKTPYGYLFQNMMTTYLEFEFDNVRTQQLLADSLQTVAKLDSFVPAIEQLAAWLTTYTNYLVAHGETNALLIPTVVKNRLQALFAPLTADIKNMYLHGIDNIDVPFLFGNPTTKFYLAHQADPVLELFASLSQFLHQMPLSQMLPITDVDFEVQGAQLPVFDALLVRLIHVPILETDQDEADKATLMNIAKHYFDVEAIMLTMIAANALDAKQIVVMAQVNPQRDYLWQRFWQKLKALPDLNLAFEAFPLGVIADTEVEYRLVTITSTQR</sequence>
<organism evidence="1 2">
    <name type="scientific">Periweissella fabalis</name>
    <dbReference type="NCBI Taxonomy" id="1070421"/>
    <lineage>
        <taxon>Bacteria</taxon>
        <taxon>Bacillati</taxon>
        <taxon>Bacillota</taxon>
        <taxon>Bacilli</taxon>
        <taxon>Lactobacillales</taxon>
        <taxon>Lactobacillaceae</taxon>
        <taxon>Periweissella</taxon>
    </lineage>
</organism>
<proteinExistence type="predicted"/>
<dbReference type="AlphaFoldDB" id="A0A7X6N1H7"/>
<dbReference type="RefSeq" id="WP_168721168.1">
    <property type="nucleotide sequence ID" value="NZ_JAAXPN010000001.1"/>
</dbReference>
<dbReference type="Proteomes" id="UP000549765">
    <property type="component" value="Unassembled WGS sequence"/>
</dbReference>
<comment type="caution">
    <text evidence="1">The sequence shown here is derived from an EMBL/GenBank/DDBJ whole genome shotgun (WGS) entry which is preliminary data.</text>
</comment>
<protein>
    <submittedName>
        <fullName evidence="1">Uncharacterized protein</fullName>
    </submittedName>
</protein>
<dbReference type="EMBL" id="JAAXPN010000001">
    <property type="protein sequence ID" value="NKZ23370.1"/>
    <property type="molecule type" value="Genomic_DNA"/>
</dbReference>
<evidence type="ECO:0000313" key="1">
    <source>
        <dbReference type="EMBL" id="NKZ23370.1"/>
    </source>
</evidence>
<gene>
    <name evidence="1" type="ORF">HF964_00880</name>
</gene>
<keyword evidence="2" id="KW-1185">Reference proteome</keyword>
<accession>A0A7X6N1H7</accession>
<name>A0A7X6N1H7_9LACO</name>
<reference evidence="1 2" key="1">
    <citation type="submission" date="2020-04" db="EMBL/GenBank/DDBJ databases">
        <title>MicrobeNet Type strains.</title>
        <authorList>
            <person name="Nicholson A.C."/>
        </authorList>
    </citation>
    <scope>NUCLEOTIDE SEQUENCE [LARGE SCALE GENOMIC DNA]</scope>
    <source>
        <strain evidence="1 2">CCUG 61472</strain>
    </source>
</reference>
<evidence type="ECO:0000313" key="2">
    <source>
        <dbReference type="Proteomes" id="UP000549765"/>
    </source>
</evidence>